<evidence type="ECO:0000256" key="4">
    <source>
        <dbReference type="ARBA" id="ARBA00022980"/>
    </source>
</evidence>
<evidence type="ECO:0000313" key="8">
    <source>
        <dbReference type="EMBL" id="KAJ8047211.1"/>
    </source>
</evidence>
<evidence type="ECO:0000256" key="1">
    <source>
        <dbReference type="ARBA" id="ARBA00004173"/>
    </source>
</evidence>
<organism evidence="8 9">
    <name type="scientific">Holothuria leucospilota</name>
    <name type="common">Black long sea cucumber</name>
    <name type="synonym">Mertensiothuria leucospilota</name>
    <dbReference type="NCBI Taxonomy" id="206669"/>
    <lineage>
        <taxon>Eukaryota</taxon>
        <taxon>Metazoa</taxon>
        <taxon>Echinodermata</taxon>
        <taxon>Eleutherozoa</taxon>
        <taxon>Echinozoa</taxon>
        <taxon>Holothuroidea</taxon>
        <taxon>Aspidochirotacea</taxon>
        <taxon>Aspidochirotida</taxon>
        <taxon>Holothuriidae</taxon>
        <taxon>Holothuria</taxon>
    </lineage>
</organism>
<dbReference type="InterPro" id="IPR019346">
    <property type="entry name" value="Ribosomal_mL42"/>
</dbReference>
<sequence length="116" mass="13373">MVGSSKPLARCVSSHSSPKICETSDKSCIVCYHPTNPFAYQNTRPIPRPDPSSPKEAVEGVLKVKFQSERWAKEKEGPTPEELGKMFYTTKHRWYPIGIRRRMVKRPKPARERPYL</sequence>
<keyword evidence="3" id="KW-0809">Transit peptide</keyword>
<reference evidence="8" key="1">
    <citation type="submission" date="2021-10" db="EMBL/GenBank/DDBJ databases">
        <title>Tropical sea cucumber genome reveals ecological adaptation and Cuvierian tubules defense mechanism.</title>
        <authorList>
            <person name="Chen T."/>
        </authorList>
    </citation>
    <scope>NUCLEOTIDE SEQUENCE</scope>
    <source>
        <strain evidence="8">Nanhai2018</strain>
        <tissue evidence="8">Muscle</tissue>
    </source>
</reference>
<dbReference type="PANTHER" id="PTHR13450:SF4">
    <property type="entry name" value="LARGE RIBOSOMAL SUBUNIT PROTEIN ML42"/>
    <property type="match status" value="1"/>
</dbReference>
<dbReference type="GO" id="GO:0005762">
    <property type="term" value="C:mitochondrial large ribosomal subunit"/>
    <property type="evidence" value="ECO:0007669"/>
    <property type="project" value="TreeGrafter"/>
</dbReference>
<dbReference type="Proteomes" id="UP001152320">
    <property type="component" value="Chromosome 2"/>
</dbReference>
<dbReference type="OrthoDB" id="1107506at2759"/>
<evidence type="ECO:0000256" key="7">
    <source>
        <dbReference type="ARBA" id="ARBA00035189"/>
    </source>
</evidence>
<keyword evidence="5" id="KW-0496">Mitochondrion</keyword>
<dbReference type="Pfam" id="PF10210">
    <property type="entry name" value="MRP-S32"/>
    <property type="match status" value="1"/>
</dbReference>
<dbReference type="EMBL" id="JAIZAY010000002">
    <property type="protein sequence ID" value="KAJ8047211.1"/>
    <property type="molecule type" value="Genomic_DNA"/>
</dbReference>
<evidence type="ECO:0000313" key="9">
    <source>
        <dbReference type="Proteomes" id="UP001152320"/>
    </source>
</evidence>
<dbReference type="PANTHER" id="PTHR13450">
    <property type="entry name" value="MITOCHONDRIAL 39S RIBOSOMAL PROTEIN L42"/>
    <property type="match status" value="1"/>
</dbReference>
<comment type="caution">
    <text evidence="8">The sequence shown here is derived from an EMBL/GenBank/DDBJ whole genome shotgun (WGS) entry which is preliminary data.</text>
</comment>
<proteinExistence type="inferred from homology"/>
<gene>
    <name evidence="8" type="ORF">HOLleu_06154</name>
</gene>
<comment type="similarity">
    <text evidence="2">Belongs to the mitochondrion-specific ribosomal protein mL42 family.</text>
</comment>
<evidence type="ECO:0000256" key="6">
    <source>
        <dbReference type="ARBA" id="ARBA00023274"/>
    </source>
</evidence>
<evidence type="ECO:0000256" key="2">
    <source>
        <dbReference type="ARBA" id="ARBA00005556"/>
    </source>
</evidence>
<keyword evidence="6" id="KW-0687">Ribonucleoprotein</keyword>
<comment type="subcellular location">
    <subcellularLocation>
        <location evidence="1">Mitochondrion</location>
    </subcellularLocation>
</comment>
<keyword evidence="9" id="KW-1185">Reference proteome</keyword>
<accession>A0A9Q1CLP1</accession>
<dbReference type="AlphaFoldDB" id="A0A9Q1CLP1"/>
<evidence type="ECO:0000256" key="3">
    <source>
        <dbReference type="ARBA" id="ARBA00022946"/>
    </source>
</evidence>
<evidence type="ECO:0000256" key="5">
    <source>
        <dbReference type="ARBA" id="ARBA00023128"/>
    </source>
</evidence>
<name>A0A9Q1CLP1_HOLLE</name>
<protein>
    <recommendedName>
        <fullName evidence="7">Large ribosomal subunit protein mL42</fullName>
    </recommendedName>
</protein>
<keyword evidence="4 8" id="KW-0689">Ribosomal protein</keyword>